<feature type="transmembrane region" description="Helical" evidence="10">
    <location>
        <begin position="987"/>
        <end position="1010"/>
    </location>
</feature>
<evidence type="ECO:0000313" key="13">
    <source>
        <dbReference type="EMBL" id="KAK7234517.1"/>
    </source>
</evidence>
<feature type="transmembrane region" description="Helical" evidence="10">
    <location>
        <begin position="90"/>
        <end position="111"/>
    </location>
</feature>
<feature type="transmembrane region" description="Helical" evidence="10">
    <location>
        <begin position="1072"/>
        <end position="1100"/>
    </location>
</feature>
<name>A0ABR1FNW4_AURAN</name>
<evidence type="ECO:0000256" key="10">
    <source>
        <dbReference type="SAM" id="Phobius"/>
    </source>
</evidence>
<comment type="similarity">
    <text evidence="2">Belongs to the ABC transporter superfamily. ABCC family. Conjugate transporter (TC 3.A.1.208) subfamily.</text>
</comment>
<dbReference type="InterPro" id="IPR017871">
    <property type="entry name" value="ABC_transporter-like_CS"/>
</dbReference>
<dbReference type="EMBL" id="JBBJCI010000321">
    <property type="protein sequence ID" value="KAK7234517.1"/>
    <property type="molecule type" value="Genomic_DNA"/>
</dbReference>
<evidence type="ECO:0000256" key="3">
    <source>
        <dbReference type="ARBA" id="ARBA00022448"/>
    </source>
</evidence>
<dbReference type="InterPro" id="IPR036640">
    <property type="entry name" value="ABC1_TM_sf"/>
</dbReference>
<dbReference type="PROSITE" id="PS50893">
    <property type="entry name" value="ABC_TRANSPORTER_2"/>
    <property type="match status" value="2"/>
</dbReference>
<feature type="transmembrane region" description="Helical" evidence="10">
    <location>
        <begin position="341"/>
        <end position="362"/>
    </location>
</feature>
<feature type="transmembrane region" description="Helical" evidence="10">
    <location>
        <begin position="131"/>
        <end position="151"/>
    </location>
</feature>
<feature type="transmembrane region" description="Helical" evidence="10">
    <location>
        <begin position="368"/>
        <end position="388"/>
    </location>
</feature>
<dbReference type="CDD" id="cd03244">
    <property type="entry name" value="ABCC_MRP_domain2"/>
    <property type="match status" value="1"/>
</dbReference>
<organism evidence="13 14">
    <name type="scientific">Aureococcus anophagefferens</name>
    <name type="common">Harmful bloom alga</name>
    <dbReference type="NCBI Taxonomy" id="44056"/>
    <lineage>
        <taxon>Eukaryota</taxon>
        <taxon>Sar</taxon>
        <taxon>Stramenopiles</taxon>
        <taxon>Ochrophyta</taxon>
        <taxon>Pelagophyceae</taxon>
        <taxon>Pelagomonadales</taxon>
        <taxon>Pelagomonadaceae</taxon>
        <taxon>Aureococcus</taxon>
    </lineage>
</organism>
<evidence type="ECO:0000313" key="14">
    <source>
        <dbReference type="Proteomes" id="UP001363151"/>
    </source>
</evidence>
<evidence type="ECO:0000256" key="2">
    <source>
        <dbReference type="ARBA" id="ARBA00009726"/>
    </source>
</evidence>
<dbReference type="SMART" id="SM00382">
    <property type="entry name" value="AAA"/>
    <property type="match status" value="2"/>
</dbReference>
<evidence type="ECO:0000256" key="9">
    <source>
        <dbReference type="SAM" id="MobiDB-lite"/>
    </source>
</evidence>
<evidence type="ECO:0000256" key="5">
    <source>
        <dbReference type="ARBA" id="ARBA00022741"/>
    </source>
</evidence>
<dbReference type="Pfam" id="PF00005">
    <property type="entry name" value="ABC_tran"/>
    <property type="match status" value="2"/>
</dbReference>
<dbReference type="InterPro" id="IPR003593">
    <property type="entry name" value="AAA+_ATPase"/>
</dbReference>
<dbReference type="PANTHER" id="PTHR24223:SF456">
    <property type="entry name" value="MULTIDRUG RESISTANCE-ASSOCIATED PROTEIN LETHAL(2)03659"/>
    <property type="match status" value="1"/>
</dbReference>
<protein>
    <submittedName>
        <fullName evidence="13">ABC transporter</fullName>
    </submittedName>
</protein>
<evidence type="ECO:0000256" key="8">
    <source>
        <dbReference type="ARBA" id="ARBA00023136"/>
    </source>
</evidence>
<feature type="domain" description="ABC transporter" evidence="11">
    <location>
        <begin position="1280"/>
        <end position="1508"/>
    </location>
</feature>
<comment type="caution">
    <text evidence="13">The sequence shown here is derived from an EMBL/GenBank/DDBJ whole genome shotgun (WGS) entry which is preliminary data.</text>
</comment>
<keyword evidence="3" id="KW-0813">Transport</keyword>
<dbReference type="Gene3D" id="1.20.1560.10">
    <property type="entry name" value="ABC transporter type 1, transmembrane domain"/>
    <property type="match status" value="2"/>
</dbReference>
<dbReference type="SUPFAM" id="SSF90123">
    <property type="entry name" value="ABC transporter transmembrane region"/>
    <property type="match status" value="2"/>
</dbReference>
<dbReference type="PANTHER" id="PTHR24223">
    <property type="entry name" value="ATP-BINDING CASSETTE SUB-FAMILY C"/>
    <property type="match status" value="1"/>
</dbReference>
<evidence type="ECO:0000259" key="12">
    <source>
        <dbReference type="PROSITE" id="PS50929"/>
    </source>
</evidence>
<evidence type="ECO:0000259" key="11">
    <source>
        <dbReference type="PROSITE" id="PS50893"/>
    </source>
</evidence>
<dbReference type="InterPro" id="IPR003439">
    <property type="entry name" value="ABC_transporter-like_ATP-bd"/>
</dbReference>
<evidence type="ECO:0000256" key="4">
    <source>
        <dbReference type="ARBA" id="ARBA00022692"/>
    </source>
</evidence>
<dbReference type="InterPro" id="IPR050173">
    <property type="entry name" value="ABC_transporter_C-like"/>
</dbReference>
<accession>A0ABR1FNW4</accession>
<dbReference type="PROSITE" id="PS50929">
    <property type="entry name" value="ABC_TM1F"/>
    <property type="match status" value="2"/>
</dbReference>
<keyword evidence="5" id="KW-0547">Nucleotide-binding</keyword>
<feature type="transmembrane region" description="Helical" evidence="10">
    <location>
        <begin position="253"/>
        <end position="273"/>
    </location>
</feature>
<dbReference type="SUPFAM" id="SSF52540">
    <property type="entry name" value="P-loop containing nucleoside triphosphate hydrolases"/>
    <property type="match status" value="2"/>
</dbReference>
<feature type="transmembrane region" description="Helical" evidence="10">
    <location>
        <begin position="221"/>
        <end position="241"/>
    </location>
</feature>
<evidence type="ECO:0000256" key="1">
    <source>
        <dbReference type="ARBA" id="ARBA00004141"/>
    </source>
</evidence>
<keyword evidence="4 10" id="KW-0812">Transmembrane</keyword>
<feature type="region of interest" description="Disordered" evidence="9">
    <location>
        <begin position="668"/>
        <end position="702"/>
    </location>
</feature>
<dbReference type="InterPro" id="IPR011527">
    <property type="entry name" value="ABC1_TM_dom"/>
</dbReference>
<keyword evidence="14" id="KW-1185">Reference proteome</keyword>
<dbReference type="InterPro" id="IPR027417">
    <property type="entry name" value="P-loop_NTPase"/>
</dbReference>
<feature type="domain" description="ABC transmembrane type-1" evidence="12">
    <location>
        <begin position="206"/>
        <end position="395"/>
    </location>
</feature>
<feature type="domain" description="ABC transmembrane type-1" evidence="12">
    <location>
        <begin position="950"/>
        <end position="1132"/>
    </location>
</feature>
<feature type="transmembrane region" description="Helical" evidence="10">
    <location>
        <begin position="1214"/>
        <end position="1234"/>
    </location>
</feature>
<keyword evidence="7 10" id="KW-1133">Transmembrane helix</keyword>
<comment type="subcellular location">
    <subcellularLocation>
        <location evidence="1">Membrane</location>
        <topology evidence="1">Multi-pass membrane protein</topology>
    </subcellularLocation>
</comment>
<evidence type="ECO:0000256" key="6">
    <source>
        <dbReference type="ARBA" id="ARBA00022840"/>
    </source>
</evidence>
<evidence type="ECO:0000256" key="7">
    <source>
        <dbReference type="ARBA" id="ARBA00022989"/>
    </source>
</evidence>
<proteinExistence type="inferred from homology"/>
<gene>
    <name evidence="13" type="ORF">SO694_00194040</name>
</gene>
<keyword evidence="8 10" id="KW-0472">Membrane</keyword>
<dbReference type="PROSITE" id="PS00211">
    <property type="entry name" value="ABC_TRANSPORTER_1"/>
    <property type="match status" value="2"/>
</dbReference>
<keyword evidence="6" id="KW-0067">ATP-binding</keyword>
<sequence>MAATYDEAGDRQFWGGCRGVFRLYGASWIPPLARRGMATPVERDDLPPYLPEFDSAPSMAAADAYLGAKRSAGARVRLALLLFDVGRRRVCTALFFGLCQGLLSTVGRPFILVWAIRTAARGPRYSNEYKVLVACVFGFVVFSEGLSQMLMSLNTQLFSLRSLQVASTLVARRAATLKAAGAALVAPDERAPNAKRGAKGGSSEANLVGSDLVSIVEMCRFLVFMPASLVAIVGGCVMLFTRLGFVPTDHPNQWLVSTQVCTMVLVLFTNTRLARVTKRAQKVNLGFADQRLELINEALRGIRSFKLFGWEPGFESRVAAVRDKECAAIFRFRCSQVVSVSLGRASPALASCVAFMACFYSGEGDLDYASVFAALSVFQALRVSMIMLPQTYMYILVMKVSFDRLDAYLFPEAAETEEQEETSSELAALTDATFVFPKTDTPALEDVTLCVRPGEVVAVVGAVGAGKTCLLAAATGGVLSRTKGSRALGGSVAIAPQKALVFSATVRANVLLSRPFDRSRYEACVDACGLRADFDLWQPAGDLTEVGERGVTLSGGQQARVSLCRALYARPDLLVADDPLSALDVRVAAHVFEAAFRRYASPERGVLLALNQMHLAAKCDRVVVVVGGRVVEQGPPGELSRTGAPHYAALASAREGSHDSLLELEEARRASPKPGAADYEENVTPRAQSPATLPRPLAAGPAPKSKLEELFAGTDFSDGADVDALGMDMRERSFAPAGSERTNNPRAFDGAAQSSVLACLGAGGDMIDEYDSPPGSDVSDDEDLTSSLGATCMVGLDLAAMAGAPAPPPPARLPTPVEEVDLSPPLRKAVELDVAGSDDDLGVAFYKEDDSLIFSARPVARAARRARRAAAPPADGTRLAAMVGRPSAALSSAMFDDKLTEKEREAKGALVEAEFQRKEAIAGSMYRKYLENFGVARFWFTATVCGASYGCFALGDWSLSRWIGILDVDGEEKREDRLESDRAEDAMWLYGIFVLLSAVLLIATSVLFSAGGVRAAKTLHRDCLHRVLRAPLSYFDATPTGRLTSRFSADLSVVDLQLSFYVDHVFQMSGQILVFAVLIAAVVPPMVAVLAVALAAYGVVVEVADVGLRNAKRLANAAFAPLMTNFSEILASRSISPGSGDEFVEKFFLGRHAVHAHDVAHLRFCTESVPAWANLHATLIAAACAWATALVVLLDGSGTVVDEATAPLALTYSVLLPYFLSVLMFQLTTLRLYFSSFERLQELCDPEHGPPVEKHWAVHWDTPATHREPPAELWPSNGSLRFADVTLRYRPGLPPALEHLNLYVEGGTRVGVIGRTGAGKSSLVALVLRLVEPEAGRVLIDGLDVAFVGLCALRKRVSMVPQDNVLLSGSVDRNLDPFEEHGSPDKRRALDAAGLGALALDHVVKADGGSLSAGEKQLLGVARALLRKTKVVVMDEPSSNVDEHTDAAVQRVLKDAFVGTTSLTIAHRLETVIDSDMILTMDAGAVAEFDHPANLLDDPDSGLNLLLAALAPDQRAALLARAKPVTHGSL</sequence>
<dbReference type="Proteomes" id="UP001363151">
    <property type="component" value="Unassembled WGS sequence"/>
</dbReference>
<dbReference type="Pfam" id="PF00664">
    <property type="entry name" value="ABC_membrane"/>
    <property type="match status" value="2"/>
</dbReference>
<feature type="transmembrane region" description="Helical" evidence="10">
    <location>
        <begin position="1171"/>
        <end position="1194"/>
    </location>
</feature>
<feature type="domain" description="ABC transporter" evidence="11">
    <location>
        <begin position="427"/>
        <end position="652"/>
    </location>
</feature>
<dbReference type="Gene3D" id="3.40.50.300">
    <property type="entry name" value="P-loop containing nucleotide triphosphate hydrolases"/>
    <property type="match status" value="2"/>
</dbReference>
<reference evidence="13 14" key="1">
    <citation type="submission" date="2024-03" db="EMBL/GenBank/DDBJ databases">
        <title>Aureococcus anophagefferens CCMP1851 and Kratosvirus quantuckense: Draft genome of a second virus-susceptible host strain in the model system.</title>
        <authorList>
            <person name="Chase E."/>
            <person name="Truchon A.R."/>
            <person name="Schepens W."/>
            <person name="Wilhelm S.W."/>
        </authorList>
    </citation>
    <scope>NUCLEOTIDE SEQUENCE [LARGE SCALE GENOMIC DNA]</scope>
    <source>
        <strain evidence="13 14">CCMP1851</strain>
    </source>
</reference>